<dbReference type="RefSeq" id="WP_254013638.1">
    <property type="nucleotide sequence ID" value="NZ_JAMZMM010000253.1"/>
</dbReference>
<keyword evidence="8" id="KW-0812">Transmembrane</keyword>
<feature type="region of interest" description="Disordered" evidence="10">
    <location>
        <begin position="1"/>
        <end position="38"/>
    </location>
</feature>
<feature type="compositionally biased region" description="Polar residues" evidence="10">
    <location>
        <begin position="14"/>
        <end position="29"/>
    </location>
</feature>
<reference evidence="12" key="1">
    <citation type="submission" date="2022-06" db="EMBL/GenBank/DDBJ databases">
        <title>New cyanobacteria of genus Symplocastrum in benthos of Lake Baikal.</title>
        <authorList>
            <person name="Sorokovikova E."/>
            <person name="Tikhonova I."/>
            <person name="Krasnopeev A."/>
            <person name="Evseev P."/>
            <person name="Gladkikh A."/>
            <person name="Belykh O."/>
        </authorList>
    </citation>
    <scope>NUCLEOTIDE SEQUENCE</scope>
    <source>
        <strain evidence="12">BBK-W-15</strain>
    </source>
</reference>
<evidence type="ECO:0000256" key="9">
    <source>
        <dbReference type="RuleBase" id="RU362042"/>
    </source>
</evidence>
<dbReference type="GO" id="GO:0009003">
    <property type="term" value="F:signal peptidase activity"/>
    <property type="evidence" value="ECO:0007669"/>
    <property type="project" value="UniProtKB-EC"/>
</dbReference>
<dbReference type="InterPro" id="IPR036286">
    <property type="entry name" value="LexA/Signal_pep-like_sf"/>
</dbReference>
<dbReference type="PROSITE" id="PS00761">
    <property type="entry name" value="SPASE_I_3"/>
    <property type="match status" value="1"/>
</dbReference>
<dbReference type="CDD" id="cd06530">
    <property type="entry name" value="S26_SPase_I"/>
    <property type="match status" value="1"/>
</dbReference>
<evidence type="ECO:0000256" key="4">
    <source>
        <dbReference type="ARBA" id="ARBA00013208"/>
    </source>
</evidence>
<dbReference type="Pfam" id="PF10502">
    <property type="entry name" value="Peptidase_S26"/>
    <property type="match status" value="1"/>
</dbReference>
<protein>
    <recommendedName>
        <fullName evidence="4 8">Signal peptidase I</fullName>
        <ecNumber evidence="4 8">3.4.21.89</ecNumber>
    </recommendedName>
</protein>
<dbReference type="PROSITE" id="PS00760">
    <property type="entry name" value="SPASE_I_2"/>
    <property type="match status" value="1"/>
</dbReference>
<comment type="similarity">
    <text evidence="3 9">Belongs to the peptidase S26 family.</text>
</comment>
<gene>
    <name evidence="12" type="primary">lepB</name>
    <name evidence="12" type="ORF">NJ959_20890</name>
</gene>
<keyword evidence="13" id="KW-1185">Reference proteome</keyword>
<dbReference type="InterPro" id="IPR000223">
    <property type="entry name" value="Pept_S26A_signal_pept_1"/>
</dbReference>
<keyword evidence="6 8" id="KW-0378">Hydrolase</keyword>
<feature type="active site" evidence="7">
    <location>
        <position position="131"/>
    </location>
</feature>
<dbReference type="NCBIfam" id="TIGR02227">
    <property type="entry name" value="sigpep_I_bact"/>
    <property type="match status" value="1"/>
</dbReference>
<evidence type="ECO:0000256" key="6">
    <source>
        <dbReference type="ARBA" id="ARBA00022801"/>
    </source>
</evidence>
<keyword evidence="5 8" id="KW-0645">Protease</keyword>
<keyword evidence="8" id="KW-1133">Transmembrane helix</keyword>
<dbReference type="GO" id="GO:0004252">
    <property type="term" value="F:serine-type endopeptidase activity"/>
    <property type="evidence" value="ECO:0007669"/>
    <property type="project" value="InterPro"/>
</dbReference>
<dbReference type="InterPro" id="IPR019757">
    <property type="entry name" value="Pept_S26A_signal_pept_1_Lys-AS"/>
</dbReference>
<feature type="transmembrane region" description="Helical" evidence="8">
    <location>
        <begin position="54"/>
        <end position="71"/>
    </location>
</feature>
<evidence type="ECO:0000256" key="10">
    <source>
        <dbReference type="SAM" id="MobiDB-lite"/>
    </source>
</evidence>
<dbReference type="PRINTS" id="PR00727">
    <property type="entry name" value="LEADERPTASE"/>
</dbReference>
<feature type="domain" description="Peptidase S26" evidence="11">
    <location>
        <begin position="51"/>
        <end position="211"/>
    </location>
</feature>
<name>A0AAE3KQP7_9CYAN</name>
<evidence type="ECO:0000259" key="11">
    <source>
        <dbReference type="Pfam" id="PF10502"/>
    </source>
</evidence>
<dbReference type="GO" id="GO:0005886">
    <property type="term" value="C:plasma membrane"/>
    <property type="evidence" value="ECO:0007669"/>
    <property type="project" value="UniProtKB-SubCell"/>
</dbReference>
<feature type="active site" evidence="7">
    <location>
        <position position="81"/>
    </location>
</feature>
<dbReference type="InterPro" id="IPR019758">
    <property type="entry name" value="Pept_S26A_signal_pept_1_CS"/>
</dbReference>
<comment type="subcellular location">
    <subcellularLocation>
        <location evidence="2">Cell membrane</location>
        <topology evidence="2">Single-pass type II membrane protein</topology>
    </subcellularLocation>
    <subcellularLocation>
        <location evidence="9">Membrane</location>
        <topology evidence="9">Single-pass type II membrane protein</topology>
    </subcellularLocation>
</comment>
<evidence type="ECO:0000313" key="12">
    <source>
        <dbReference type="EMBL" id="MCP2730888.1"/>
    </source>
</evidence>
<dbReference type="GO" id="GO:0006465">
    <property type="term" value="P:signal peptide processing"/>
    <property type="evidence" value="ECO:0007669"/>
    <property type="project" value="InterPro"/>
</dbReference>
<dbReference type="PANTHER" id="PTHR43390:SF1">
    <property type="entry name" value="CHLOROPLAST PROCESSING PEPTIDASE"/>
    <property type="match status" value="1"/>
</dbReference>
<dbReference type="SUPFAM" id="SSF51306">
    <property type="entry name" value="LexA/Signal peptidase"/>
    <property type="match status" value="1"/>
</dbReference>
<evidence type="ECO:0000256" key="8">
    <source>
        <dbReference type="RuleBase" id="RU003993"/>
    </source>
</evidence>
<accession>A0AAE3KQP7</accession>
<evidence type="ECO:0000256" key="5">
    <source>
        <dbReference type="ARBA" id="ARBA00022670"/>
    </source>
</evidence>
<sequence length="219" mass="24139">MTSDRKNLAVPNASGESPTSTSSDAQANPSGVVEKPQAPTPAKLTLWQQVRENVQIVAIALVLALLIRSFVAEPRYIPSDSMIPTLATGDRLVVEKISYRFHSPTRGDIVVFEPPPQLQSLGYSKDQAFIKRVIGTPGEVVQIQDGKVYLNGTPLEEDYIAQPPAYNMPPVQVPEGQLFVMGDNRNNSNDSHIWGFLPQPNIIGEAIWRFWPPNRIGNL</sequence>
<evidence type="ECO:0000256" key="2">
    <source>
        <dbReference type="ARBA" id="ARBA00004401"/>
    </source>
</evidence>
<comment type="caution">
    <text evidence="12">The sequence shown here is derived from an EMBL/GenBank/DDBJ whole genome shotgun (WGS) entry which is preliminary data.</text>
</comment>
<dbReference type="Proteomes" id="UP001204953">
    <property type="component" value="Unassembled WGS sequence"/>
</dbReference>
<dbReference type="EC" id="3.4.21.89" evidence="4 8"/>
<proteinExistence type="inferred from homology"/>
<evidence type="ECO:0000313" key="13">
    <source>
        <dbReference type="Proteomes" id="UP001204953"/>
    </source>
</evidence>
<dbReference type="EMBL" id="JAMZMM010000253">
    <property type="protein sequence ID" value="MCP2730888.1"/>
    <property type="molecule type" value="Genomic_DNA"/>
</dbReference>
<evidence type="ECO:0000256" key="1">
    <source>
        <dbReference type="ARBA" id="ARBA00000677"/>
    </source>
</evidence>
<keyword evidence="8" id="KW-0472">Membrane</keyword>
<dbReference type="InterPro" id="IPR019533">
    <property type="entry name" value="Peptidase_S26"/>
</dbReference>
<dbReference type="AlphaFoldDB" id="A0AAE3KQP7"/>
<dbReference type="PANTHER" id="PTHR43390">
    <property type="entry name" value="SIGNAL PEPTIDASE I"/>
    <property type="match status" value="1"/>
</dbReference>
<comment type="catalytic activity">
    <reaction evidence="1 8">
        <text>Cleavage of hydrophobic, N-terminal signal or leader sequences from secreted and periplasmic proteins.</text>
        <dbReference type="EC" id="3.4.21.89"/>
    </reaction>
</comment>
<evidence type="ECO:0000256" key="3">
    <source>
        <dbReference type="ARBA" id="ARBA00009370"/>
    </source>
</evidence>
<dbReference type="Gene3D" id="2.10.109.10">
    <property type="entry name" value="Umud Fragment, subunit A"/>
    <property type="match status" value="1"/>
</dbReference>
<dbReference type="PROSITE" id="PS00501">
    <property type="entry name" value="SPASE_I_1"/>
    <property type="match status" value="1"/>
</dbReference>
<evidence type="ECO:0000256" key="7">
    <source>
        <dbReference type="PIRSR" id="PIRSR600223-1"/>
    </source>
</evidence>
<dbReference type="InterPro" id="IPR019756">
    <property type="entry name" value="Pept_S26A_signal_pept_1_Ser-AS"/>
</dbReference>
<organism evidence="12 13">
    <name type="scientific">Limnofasciculus baicalensis BBK-W-15</name>
    <dbReference type="NCBI Taxonomy" id="2699891"/>
    <lineage>
        <taxon>Bacteria</taxon>
        <taxon>Bacillati</taxon>
        <taxon>Cyanobacteriota</taxon>
        <taxon>Cyanophyceae</taxon>
        <taxon>Coleofasciculales</taxon>
        <taxon>Coleofasciculaceae</taxon>
        <taxon>Limnofasciculus</taxon>
        <taxon>Limnofasciculus baicalensis</taxon>
    </lineage>
</organism>